<feature type="compositionally biased region" description="Basic and acidic residues" evidence="10">
    <location>
        <begin position="165"/>
        <end position="174"/>
    </location>
</feature>
<dbReference type="InterPro" id="IPR052300">
    <property type="entry name" value="Adhesion_Centrosome_assoc"/>
</dbReference>
<keyword evidence="4" id="KW-0963">Cytoplasm</keyword>
<feature type="region of interest" description="Disordered" evidence="10">
    <location>
        <begin position="536"/>
        <end position="574"/>
    </location>
</feature>
<keyword evidence="7 9" id="KW-0175">Coiled coil</keyword>
<evidence type="ECO:0008006" key="13">
    <source>
        <dbReference type="Google" id="ProtNLM"/>
    </source>
</evidence>
<evidence type="ECO:0000256" key="9">
    <source>
        <dbReference type="SAM" id="Coils"/>
    </source>
</evidence>
<evidence type="ECO:0000256" key="3">
    <source>
        <dbReference type="ARBA" id="ARBA00009291"/>
    </source>
</evidence>
<protein>
    <recommendedName>
        <fullName evidence="13">Afadin and alpha-actinin-binding-domain-containing protein</fullName>
    </recommendedName>
</protein>
<evidence type="ECO:0000256" key="2">
    <source>
        <dbReference type="ARBA" id="ARBA00004300"/>
    </source>
</evidence>
<feature type="compositionally biased region" description="Basic and acidic residues" evidence="10">
    <location>
        <begin position="606"/>
        <end position="617"/>
    </location>
</feature>
<dbReference type="EMBL" id="JAVRRJ010000001">
    <property type="protein sequence ID" value="KAK5090256.1"/>
    <property type="molecule type" value="Genomic_DNA"/>
</dbReference>
<feature type="compositionally biased region" description="Basic residues" evidence="10">
    <location>
        <begin position="635"/>
        <end position="646"/>
    </location>
</feature>
<feature type="compositionally biased region" description="Polar residues" evidence="10">
    <location>
        <begin position="561"/>
        <end position="572"/>
    </location>
</feature>
<reference evidence="11 12" key="1">
    <citation type="submission" date="2023-08" db="EMBL/GenBank/DDBJ databases">
        <title>Black Yeasts Isolated from many extreme environments.</title>
        <authorList>
            <person name="Coleine C."/>
            <person name="Stajich J.E."/>
            <person name="Selbmann L."/>
        </authorList>
    </citation>
    <scope>NUCLEOTIDE SEQUENCE [LARGE SCALE GENOMIC DNA]</scope>
    <source>
        <strain evidence="11 12">CCFEE 5910</strain>
    </source>
</reference>
<dbReference type="Pfam" id="PF11559">
    <property type="entry name" value="ADIP"/>
    <property type="match status" value="1"/>
</dbReference>
<feature type="region of interest" description="Disordered" evidence="10">
    <location>
        <begin position="165"/>
        <end position="203"/>
    </location>
</feature>
<evidence type="ECO:0000256" key="7">
    <source>
        <dbReference type="ARBA" id="ARBA00023054"/>
    </source>
</evidence>
<feature type="compositionally biased region" description="Polar residues" evidence="10">
    <location>
        <begin position="536"/>
        <end position="551"/>
    </location>
</feature>
<feature type="region of interest" description="Disordered" evidence="10">
    <location>
        <begin position="414"/>
        <end position="523"/>
    </location>
</feature>
<dbReference type="InterPro" id="IPR021622">
    <property type="entry name" value="Afadin/alpha-actinin-bd"/>
</dbReference>
<evidence type="ECO:0000313" key="12">
    <source>
        <dbReference type="Proteomes" id="UP001309876"/>
    </source>
</evidence>
<comment type="caution">
    <text evidence="11">The sequence shown here is derived from an EMBL/GenBank/DDBJ whole genome shotgun (WGS) entry which is preliminary data.</text>
</comment>
<feature type="coiled-coil region" evidence="9">
    <location>
        <begin position="75"/>
        <end position="109"/>
    </location>
</feature>
<comment type="similarity">
    <text evidence="3">Belongs to the ADIP family.</text>
</comment>
<dbReference type="GO" id="GO:0007155">
    <property type="term" value="P:cell adhesion"/>
    <property type="evidence" value="ECO:0007669"/>
    <property type="project" value="UniProtKB-KW"/>
</dbReference>
<evidence type="ECO:0000256" key="1">
    <source>
        <dbReference type="ARBA" id="ARBA00004282"/>
    </source>
</evidence>
<name>A0AAN7YKC2_9EURO</name>
<dbReference type="PANTHER" id="PTHR46507">
    <property type="entry name" value="AFADIN- AND ALPHA-ACTININ-BINDING PROTEIN"/>
    <property type="match status" value="1"/>
</dbReference>
<organism evidence="11 12">
    <name type="scientific">Lithohypha guttulata</name>
    <dbReference type="NCBI Taxonomy" id="1690604"/>
    <lineage>
        <taxon>Eukaryota</taxon>
        <taxon>Fungi</taxon>
        <taxon>Dikarya</taxon>
        <taxon>Ascomycota</taxon>
        <taxon>Pezizomycotina</taxon>
        <taxon>Eurotiomycetes</taxon>
        <taxon>Chaetothyriomycetidae</taxon>
        <taxon>Chaetothyriales</taxon>
        <taxon>Trichomeriaceae</taxon>
        <taxon>Lithohypha</taxon>
    </lineage>
</organism>
<proteinExistence type="inferred from homology"/>
<accession>A0AAN7YKC2</accession>
<keyword evidence="6" id="KW-0965">Cell junction</keyword>
<feature type="compositionally biased region" description="Basic and acidic residues" evidence="10">
    <location>
        <begin position="193"/>
        <end position="203"/>
    </location>
</feature>
<comment type="subcellular location">
    <subcellularLocation>
        <location evidence="1">Cell junction</location>
    </subcellularLocation>
    <subcellularLocation>
        <location evidence="2">Cytoplasm</location>
        <location evidence="2">Cytoskeleton</location>
        <location evidence="2">Microtubule organizing center</location>
        <location evidence="2">Centrosome</location>
    </subcellularLocation>
</comment>
<keyword evidence="5" id="KW-0130">Cell adhesion</keyword>
<dbReference type="AlphaFoldDB" id="A0AAN7YKC2"/>
<evidence type="ECO:0000256" key="6">
    <source>
        <dbReference type="ARBA" id="ARBA00022949"/>
    </source>
</evidence>
<dbReference type="Proteomes" id="UP001309876">
    <property type="component" value="Unassembled WGS sequence"/>
</dbReference>
<keyword evidence="8" id="KW-0206">Cytoskeleton</keyword>
<evidence type="ECO:0000313" key="11">
    <source>
        <dbReference type="EMBL" id="KAK5090256.1"/>
    </source>
</evidence>
<feature type="region of interest" description="Disordered" evidence="10">
    <location>
        <begin position="599"/>
        <end position="659"/>
    </location>
</feature>
<evidence type="ECO:0000256" key="10">
    <source>
        <dbReference type="SAM" id="MobiDB-lite"/>
    </source>
</evidence>
<evidence type="ECO:0000256" key="8">
    <source>
        <dbReference type="ARBA" id="ARBA00023212"/>
    </source>
</evidence>
<evidence type="ECO:0000256" key="5">
    <source>
        <dbReference type="ARBA" id="ARBA00022889"/>
    </source>
</evidence>
<gene>
    <name evidence="11" type="ORF">LTR05_000427</name>
</gene>
<sequence length="659" mass="73729">MASSMLDGAATYLNNLLFARGFLQNGEAIDFPRLASNEDGIDRNATTVRAINLIHDLILRRDRDAEQREALASTIHRLRTEQSQYVLDLQRLQDKNIQFQNELTASEARQRSLINSAKKSQNQTREIKEQMLKMKSTLDQVRAKSISDIRKRDVEIEKLREHLKGMNRGKKESGSENAKLRTGSVQQKHVKHEARSQQDHDTSEWCLEKEPNDFLTAVLNETTSENVALRKIVGDSMKYLKALTGLEEQQHQKPVSDIDNAIGIPGQYRDRNIENPTSLATSESLIPVQQLASSMSEVLSHCQNILRDPSFVPIEEVQVRDEEIAKLKTGWEKMADHWKEAVTMMSSWRQKMMSEQESEAHFNAEDLSTIAAFSRSFATRPNGLPVLDPIEEEELTSMLIEHYSRVENQSMMSDNNEASHSHTSQDDTLPEPEKTGTPGPSPVRIQVDGEEDKETSRDITFAQTIASPARRGIKLQKQDRQAPQPLSNTNANAKKRKSSEAKSSPHKRQSLSPINGAEEAQIENNATASNVSLIASSNSTDPLSLDISTPGASDDEDDFFLSQNQSSGSHDSTFPRMTVAEKLAAVEAEATEATEVIRRRQATTYDKGDKRAKDRARNSMAKTTGVAKGADRSKDKVRKAKDRRRSTLTPAELGSLMGR</sequence>
<evidence type="ECO:0000256" key="4">
    <source>
        <dbReference type="ARBA" id="ARBA00022490"/>
    </source>
</evidence>
<keyword evidence="12" id="KW-1185">Reference proteome</keyword>
<dbReference type="PANTHER" id="PTHR46507:SF4">
    <property type="entry name" value="SSX FAMILY MEMBER 2 INTERACTING PROTEIN"/>
    <property type="match status" value="1"/>
</dbReference>